<dbReference type="EMBL" id="BARV01015323">
    <property type="protein sequence ID" value="GAI29456.1"/>
    <property type="molecule type" value="Genomic_DNA"/>
</dbReference>
<dbReference type="CDD" id="cd05403">
    <property type="entry name" value="NT_KNTase_like"/>
    <property type="match status" value="1"/>
</dbReference>
<gene>
    <name evidence="2" type="ORF">S06H3_26504</name>
</gene>
<dbReference type="InterPro" id="IPR041633">
    <property type="entry name" value="Polbeta"/>
</dbReference>
<dbReference type="Pfam" id="PF18765">
    <property type="entry name" value="Polbeta"/>
    <property type="match status" value="1"/>
</dbReference>
<evidence type="ECO:0000313" key="2">
    <source>
        <dbReference type="EMBL" id="GAI29456.1"/>
    </source>
</evidence>
<comment type="caution">
    <text evidence="2">The sequence shown here is derived from an EMBL/GenBank/DDBJ whole genome shotgun (WGS) entry which is preliminary data.</text>
</comment>
<dbReference type="InterPro" id="IPR043519">
    <property type="entry name" value="NT_sf"/>
</dbReference>
<dbReference type="SUPFAM" id="SSF81301">
    <property type="entry name" value="Nucleotidyltransferase"/>
    <property type="match status" value="1"/>
</dbReference>
<sequence length="179" mass="20452">PEDSFYQRQISAITRQSIRGVQREVEKLHSLGLIEKTTQGNRVYYKVNRNCPIFEELKNILFKSVGIAKVLKDNLKKDGIKAAFIYGSYAKGEESLSSDIDLMVIGDISSRELSGILSKPKRELMREINYVVFPMQEFIKRIKQKDHFLKSVLKDKKMFIVGDNDALKAIIGPRKVEAA</sequence>
<accession>X1NH02</accession>
<evidence type="ECO:0000259" key="1">
    <source>
        <dbReference type="Pfam" id="PF18765"/>
    </source>
</evidence>
<feature type="domain" description="Polymerase beta nucleotidyltransferase" evidence="1">
    <location>
        <begin position="72"/>
        <end position="160"/>
    </location>
</feature>
<reference evidence="2" key="1">
    <citation type="journal article" date="2014" name="Front. Microbiol.">
        <title>High frequency of phylogenetically diverse reductive dehalogenase-homologous genes in deep subseafloor sedimentary metagenomes.</title>
        <authorList>
            <person name="Kawai M."/>
            <person name="Futagami T."/>
            <person name="Toyoda A."/>
            <person name="Takaki Y."/>
            <person name="Nishi S."/>
            <person name="Hori S."/>
            <person name="Arai W."/>
            <person name="Tsubouchi T."/>
            <person name="Morono Y."/>
            <person name="Uchiyama I."/>
            <person name="Ito T."/>
            <person name="Fujiyama A."/>
            <person name="Inagaki F."/>
            <person name="Takami H."/>
        </authorList>
    </citation>
    <scope>NUCLEOTIDE SEQUENCE</scope>
    <source>
        <strain evidence="2">Expedition CK06-06</strain>
    </source>
</reference>
<organism evidence="2">
    <name type="scientific">marine sediment metagenome</name>
    <dbReference type="NCBI Taxonomy" id="412755"/>
    <lineage>
        <taxon>unclassified sequences</taxon>
        <taxon>metagenomes</taxon>
        <taxon>ecological metagenomes</taxon>
    </lineage>
</organism>
<feature type="non-terminal residue" evidence="2">
    <location>
        <position position="1"/>
    </location>
</feature>
<proteinExistence type="predicted"/>
<dbReference type="AlphaFoldDB" id="X1NH02"/>
<dbReference type="Gene3D" id="3.30.460.10">
    <property type="entry name" value="Beta Polymerase, domain 2"/>
    <property type="match status" value="1"/>
</dbReference>
<protein>
    <recommendedName>
        <fullName evidence="1">Polymerase beta nucleotidyltransferase domain-containing protein</fullName>
    </recommendedName>
</protein>
<name>X1NH02_9ZZZZ</name>